<evidence type="ECO:0000256" key="1">
    <source>
        <dbReference type="SAM" id="MobiDB-lite"/>
    </source>
</evidence>
<name>A0A1G4MID1_LACFM</name>
<dbReference type="Gene3D" id="3.10.110.10">
    <property type="entry name" value="Ubiquitin Conjugating Enzyme"/>
    <property type="match status" value="1"/>
</dbReference>
<dbReference type="OrthoDB" id="4064925at2759"/>
<dbReference type="Proteomes" id="UP000190831">
    <property type="component" value="Chromosome G"/>
</dbReference>
<dbReference type="AlphaFoldDB" id="A0A1G4MID1"/>
<organism evidence="2 3">
    <name type="scientific">Lachancea fermentati</name>
    <name type="common">Zygosaccharomyces fermentati</name>
    <dbReference type="NCBI Taxonomy" id="4955"/>
    <lineage>
        <taxon>Eukaryota</taxon>
        <taxon>Fungi</taxon>
        <taxon>Dikarya</taxon>
        <taxon>Ascomycota</taxon>
        <taxon>Saccharomycotina</taxon>
        <taxon>Saccharomycetes</taxon>
        <taxon>Saccharomycetales</taxon>
        <taxon>Saccharomycetaceae</taxon>
        <taxon>Lachancea</taxon>
    </lineage>
</organism>
<feature type="region of interest" description="Disordered" evidence="1">
    <location>
        <begin position="182"/>
        <end position="208"/>
    </location>
</feature>
<sequence length="217" mass="25107">MISTLTRRLLRDWKRISHQEGYQYHVKPQDSNLHVWHVVLTSVGQGYETEIYAMLYIGSSDVEPIIVLHCLTPNGTFPPNRNVSLTHLSPLLVSAGLTGLLDHLQNLTSHTLKVNPKLMKAWNRIMIKDFQSYFPELCSDYSVNDEDYVLVQQWLNRNSERQLKPASFRFKDISQATTIACDNDGRDTKRQRTGQNAQQPTKCDHSADYELHRKKRL</sequence>
<protein>
    <submittedName>
        <fullName evidence="2">LAFE_0G15390g1_1</fullName>
    </submittedName>
</protein>
<reference evidence="2 3" key="1">
    <citation type="submission" date="2016-03" db="EMBL/GenBank/DDBJ databases">
        <authorList>
            <person name="Devillers H."/>
        </authorList>
    </citation>
    <scope>NUCLEOTIDE SEQUENCE [LARGE SCALE GENOMIC DNA]</scope>
    <source>
        <strain evidence="2">CBS 6772</strain>
    </source>
</reference>
<dbReference type="OMA" id="RAWNRIM"/>
<dbReference type="InterPro" id="IPR016135">
    <property type="entry name" value="UBQ-conjugating_enzyme/RWD"/>
</dbReference>
<proteinExistence type="predicted"/>
<evidence type="ECO:0000313" key="2">
    <source>
        <dbReference type="EMBL" id="SCW03661.1"/>
    </source>
</evidence>
<evidence type="ECO:0000313" key="3">
    <source>
        <dbReference type="Proteomes" id="UP000190831"/>
    </source>
</evidence>
<dbReference type="EMBL" id="LT598486">
    <property type="protein sequence ID" value="SCW03661.1"/>
    <property type="molecule type" value="Genomic_DNA"/>
</dbReference>
<dbReference type="SUPFAM" id="SSF54495">
    <property type="entry name" value="UBC-like"/>
    <property type="match status" value="1"/>
</dbReference>
<keyword evidence="3" id="KW-1185">Reference proteome</keyword>
<accession>A0A1G4MID1</accession>
<gene>
    <name evidence="2" type="ORF">LAFE_0G15390G</name>
</gene>